<evidence type="ECO:0000313" key="3">
    <source>
        <dbReference type="Proteomes" id="UP001180020"/>
    </source>
</evidence>
<proteinExistence type="predicted"/>
<name>A0AAV9CWA4_ACOCL</name>
<protein>
    <submittedName>
        <fullName evidence="2">Uncharacterized protein</fullName>
    </submittedName>
</protein>
<organism evidence="2 3">
    <name type="scientific">Acorus calamus</name>
    <name type="common">Sweet flag</name>
    <dbReference type="NCBI Taxonomy" id="4465"/>
    <lineage>
        <taxon>Eukaryota</taxon>
        <taxon>Viridiplantae</taxon>
        <taxon>Streptophyta</taxon>
        <taxon>Embryophyta</taxon>
        <taxon>Tracheophyta</taxon>
        <taxon>Spermatophyta</taxon>
        <taxon>Magnoliopsida</taxon>
        <taxon>Liliopsida</taxon>
        <taxon>Acoraceae</taxon>
        <taxon>Acorus</taxon>
    </lineage>
</organism>
<feature type="region of interest" description="Disordered" evidence="1">
    <location>
        <begin position="64"/>
        <end position="118"/>
    </location>
</feature>
<feature type="compositionally biased region" description="Basic and acidic residues" evidence="1">
    <location>
        <begin position="82"/>
        <end position="118"/>
    </location>
</feature>
<gene>
    <name evidence="2" type="ORF">QJS10_CPB17g00814</name>
</gene>
<reference evidence="2" key="1">
    <citation type="journal article" date="2023" name="Nat. Commun.">
        <title>Diploid and tetraploid genomes of Acorus and the evolution of monocots.</title>
        <authorList>
            <person name="Ma L."/>
            <person name="Liu K.W."/>
            <person name="Li Z."/>
            <person name="Hsiao Y.Y."/>
            <person name="Qi Y."/>
            <person name="Fu T."/>
            <person name="Tang G.D."/>
            <person name="Zhang D."/>
            <person name="Sun W.H."/>
            <person name="Liu D.K."/>
            <person name="Li Y."/>
            <person name="Chen G.Z."/>
            <person name="Liu X.D."/>
            <person name="Liao X.Y."/>
            <person name="Jiang Y.T."/>
            <person name="Yu X."/>
            <person name="Hao Y."/>
            <person name="Huang J."/>
            <person name="Zhao X.W."/>
            <person name="Ke S."/>
            <person name="Chen Y.Y."/>
            <person name="Wu W.L."/>
            <person name="Hsu J.L."/>
            <person name="Lin Y.F."/>
            <person name="Huang M.D."/>
            <person name="Li C.Y."/>
            <person name="Huang L."/>
            <person name="Wang Z.W."/>
            <person name="Zhao X."/>
            <person name="Zhong W.Y."/>
            <person name="Peng D.H."/>
            <person name="Ahmad S."/>
            <person name="Lan S."/>
            <person name="Zhang J.S."/>
            <person name="Tsai W.C."/>
            <person name="Van de Peer Y."/>
            <person name="Liu Z.J."/>
        </authorList>
    </citation>
    <scope>NUCLEOTIDE SEQUENCE</scope>
    <source>
        <strain evidence="2">CP</strain>
    </source>
</reference>
<evidence type="ECO:0000256" key="1">
    <source>
        <dbReference type="SAM" id="MobiDB-lite"/>
    </source>
</evidence>
<accession>A0AAV9CWA4</accession>
<sequence>MMVIGVTPLDEVFASSHILDEGCLENQSPRGFDRQWRESHPGFWSFTDTLGRMIFFDQGWMAEDHSGDDSSELGPVPSPENKAAEKKKVVKRSSLDDELHQSASRIESREDRAEPPLE</sequence>
<dbReference type="Proteomes" id="UP001180020">
    <property type="component" value="Unassembled WGS sequence"/>
</dbReference>
<dbReference type="AlphaFoldDB" id="A0AAV9CWA4"/>
<dbReference type="EMBL" id="JAUJYO010000017">
    <property type="protein sequence ID" value="KAK1292313.1"/>
    <property type="molecule type" value="Genomic_DNA"/>
</dbReference>
<reference evidence="2" key="2">
    <citation type="submission" date="2023-06" db="EMBL/GenBank/DDBJ databases">
        <authorList>
            <person name="Ma L."/>
            <person name="Liu K.-W."/>
            <person name="Li Z."/>
            <person name="Hsiao Y.-Y."/>
            <person name="Qi Y."/>
            <person name="Fu T."/>
            <person name="Tang G."/>
            <person name="Zhang D."/>
            <person name="Sun W.-H."/>
            <person name="Liu D.-K."/>
            <person name="Li Y."/>
            <person name="Chen G.-Z."/>
            <person name="Liu X.-D."/>
            <person name="Liao X.-Y."/>
            <person name="Jiang Y.-T."/>
            <person name="Yu X."/>
            <person name="Hao Y."/>
            <person name="Huang J."/>
            <person name="Zhao X.-W."/>
            <person name="Ke S."/>
            <person name="Chen Y.-Y."/>
            <person name="Wu W.-L."/>
            <person name="Hsu J.-L."/>
            <person name="Lin Y.-F."/>
            <person name="Huang M.-D."/>
            <person name="Li C.-Y."/>
            <person name="Huang L."/>
            <person name="Wang Z.-W."/>
            <person name="Zhao X."/>
            <person name="Zhong W.-Y."/>
            <person name="Peng D.-H."/>
            <person name="Ahmad S."/>
            <person name="Lan S."/>
            <person name="Zhang J.-S."/>
            <person name="Tsai W.-C."/>
            <person name="Van De Peer Y."/>
            <person name="Liu Z.-J."/>
        </authorList>
    </citation>
    <scope>NUCLEOTIDE SEQUENCE</scope>
    <source>
        <strain evidence="2">CP</strain>
        <tissue evidence="2">Leaves</tissue>
    </source>
</reference>
<keyword evidence="3" id="KW-1185">Reference proteome</keyword>
<comment type="caution">
    <text evidence="2">The sequence shown here is derived from an EMBL/GenBank/DDBJ whole genome shotgun (WGS) entry which is preliminary data.</text>
</comment>
<evidence type="ECO:0000313" key="2">
    <source>
        <dbReference type="EMBL" id="KAK1292313.1"/>
    </source>
</evidence>